<dbReference type="EMBL" id="CP048049">
    <property type="protein sequence ID" value="QIS43851.1"/>
    <property type="molecule type" value="Genomic_DNA"/>
</dbReference>
<keyword evidence="1" id="KW-0472">Membrane</keyword>
<reference evidence="2 3" key="1">
    <citation type="journal article" date="2020" name="Mol. Plant Pathol.">
        <title>Plasmid composition and the chpG gene determine the virulence level of Clavibacter capsici natural isolates in pepper.</title>
        <authorList>
            <person name="Hwang I.S."/>
            <person name="Lee H.M."/>
            <person name="Oh E.J."/>
            <person name="Lee S."/>
            <person name="Heu S."/>
            <person name="Oh C.S."/>
        </authorList>
    </citation>
    <scope>NUCLEOTIDE SEQUENCE [LARGE SCALE GENOMIC DNA]</scope>
    <source>
        <strain evidence="2 3">1101</strain>
    </source>
</reference>
<organism evidence="2 3">
    <name type="scientific">Clavibacter capsici</name>
    <dbReference type="NCBI Taxonomy" id="1874630"/>
    <lineage>
        <taxon>Bacteria</taxon>
        <taxon>Bacillati</taxon>
        <taxon>Actinomycetota</taxon>
        <taxon>Actinomycetes</taxon>
        <taxon>Micrococcales</taxon>
        <taxon>Microbacteriaceae</taxon>
        <taxon>Clavibacter</taxon>
    </lineage>
</organism>
<accession>A0AAE6XP70</accession>
<feature type="transmembrane region" description="Helical" evidence="1">
    <location>
        <begin position="7"/>
        <end position="26"/>
    </location>
</feature>
<feature type="transmembrane region" description="Helical" evidence="1">
    <location>
        <begin position="32"/>
        <end position="49"/>
    </location>
</feature>
<protein>
    <submittedName>
        <fullName evidence="2">Uncharacterized protein</fullName>
    </submittedName>
</protein>
<proteinExistence type="predicted"/>
<dbReference type="AlphaFoldDB" id="A0AAE6XP70"/>
<keyword evidence="1" id="KW-0812">Transmembrane</keyword>
<dbReference type="RefSeq" id="WP_157883495.1">
    <property type="nucleotide sequence ID" value="NZ_CP048047.1"/>
</dbReference>
<keyword evidence="1" id="KW-1133">Transmembrane helix</keyword>
<sequence length="55" mass="5956">MDRKNIPTWIAAVVAFLLAAICFSLLPSGWAIVVYGVLVFGIALIYRASSSRASR</sequence>
<dbReference type="Proteomes" id="UP000503164">
    <property type="component" value="Chromosome"/>
</dbReference>
<gene>
    <name evidence="2" type="ORF">GW570_01435</name>
</gene>
<evidence type="ECO:0000256" key="1">
    <source>
        <dbReference type="SAM" id="Phobius"/>
    </source>
</evidence>
<name>A0AAE6XP70_9MICO</name>
<evidence type="ECO:0000313" key="3">
    <source>
        <dbReference type="Proteomes" id="UP000503164"/>
    </source>
</evidence>
<evidence type="ECO:0000313" key="2">
    <source>
        <dbReference type="EMBL" id="QIS43851.1"/>
    </source>
</evidence>
<keyword evidence="3" id="KW-1185">Reference proteome</keyword>